<keyword evidence="2" id="KW-1185">Reference proteome</keyword>
<proteinExistence type="predicted"/>
<evidence type="ECO:0000313" key="1">
    <source>
        <dbReference type="EMBL" id="KAK4039320.1"/>
    </source>
</evidence>
<dbReference type="AlphaFoldDB" id="A0AAN6SR79"/>
<dbReference type="Proteomes" id="UP001303115">
    <property type="component" value="Unassembled WGS sequence"/>
</dbReference>
<organism evidence="1 2">
    <name type="scientific">Parachaetomium inaequale</name>
    <dbReference type="NCBI Taxonomy" id="2588326"/>
    <lineage>
        <taxon>Eukaryota</taxon>
        <taxon>Fungi</taxon>
        <taxon>Dikarya</taxon>
        <taxon>Ascomycota</taxon>
        <taxon>Pezizomycotina</taxon>
        <taxon>Sordariomycetes</taxon>
        <taxon>Sordariomycetidae</taxon>
        <taxon>Sordariales</taxon>
        <taxon>Chaetomiaceae</taxon>
        <taxon>Parachaetomium</taxon>
    </lineage>
</organism>
<protein>
    <submittedName>
        <fullName evidence="1">Uncharacterized protein</fullName>
    </submittedName>
</protein>
<name>A0AAN6SR79_9PEZI</name>
<evidence type="ECO:0000313" key="2">
    <source>
        <dbReference type="Proteomes" id="UP001303115"/>
    </source>
</evidence>
<dbReference type="EMBL" id="MU854403">
    <property type="protein sequence ID" value="KAK4039320.1"/>
    <property type="molecule type" value="Genomic_DNA"/>
</dbReference>
<comment type="caution">
    <text evidence="1">The sequence shown here is derived from an EMBL/GenBank/DDBJ whole genome shotgun (WGS) entry which is preliminary data.</text>
</comment>
<gene>
    <name evidence="1" type="ORF">C8A01DRAFT_16688</name>
</gene>
<reference evidence="2" key="1">
    <citation type="journal article" date="2023" name="Mol. Phylogenet. Evol.">
        <title>Genome-scale phylogeny and comparative genomics of the fungal order Sordariales.</title>
        <authorList>
            <person name="Hensen N."/>
            <person name="Bonometti L."/>
            <person name="Westerberg I."/>
            <person name="Brannstrom I.O."/>
            <person name="Guillou S."/>
            <person name="Cros-Aarteil S."/>
            <person name="Calhoun S."/>
            <person name="Haridas S."/>
            <person name="Kuo A."/>
            <person name="Mondo S."/>
            <person name="Pangilinan J."/>
            <person name="Riley R."/>
            <person name="LaButti K."/>
            <person name="Andreopoulos B."/>
            <person name="Lipzen A."/>
            <person name="Chen C."/>
            <person name="Yan M."/>
            <person name="Daum C."/>
            <person name="Ng V."/>
            <person name="Clum A."/>
            <person name="Steindorff A."/>
            <person name="Ohm R.A."/>
            <person name="Martin F."/>
            <person name="Silar P."/>
            <person name="Natvig D.O."/>
            <person name="Lalanne C."/>
            <person name="Gautier V."/>
            <person name="Ament-Velasquez S.L."/>
            <person name="Kruys A."/>
            <person name="Hutchinson M.I."/>
            <person name="Powell A.J."/>
            <person name="Barry K."/>
            <person name="Miller A.N."/>
            <person name="Grigoriev I.V."/>
            <person name="Debuchy R."/>
            <person name="Gladieux P."/>
            <person name="Hiltunen Thoren M."/>
            <person name="Johannesson H."/>
        </authorList>
    </citation>
    <scope>NUCLEOTIDE SEQUENCE [LARGE SCALE GENOMIC DNA]</scope>
    <source>
        <strain evidence="2">CBS 284.82</strain>
    </source>
</reference>
<sequence length="165" mass="18583">MLHWDLTEYLWSLENLAENLWPAWTWSSCCFGASALAKACQLYFWPSREHEAASGTVLTALTAYHAGFSLAYLSALYLASRCSRHAQVLQGKVREQLRQRASWGLHPKGAADGTVCEDDVRAWGGFNFALVGWVANQRHLRTIPLKSKHPPWIWVSGLIANWVSL</sequence>
<accession>A0AAN6SR79</accession>